<dbReference type="Proteomes" id="UP001597508">
    <property type="component" value="Unassembled WGS sequence"/>
</dbReference>
<dbReference type="Pfam" id="PF10593">
    <property type="entry name" value="Z1"/>
    <property type="match status" value="1"/>
</dbReference>
<dbReference type="InterPro" id="IPR018310">
    <property type="entry name" value="Put_endonuclease_Z1-dom"/>
</dbReference>
<dbReference type="EMBL" id="JBHULH010000012">
    <property type="protein sequence ID" value="MFD2568681.1"/>
    <property type="molecule type" value="Genomic_DNA"/>
</dbReference>
<organism evidence="2 3">
    <name type="scientific">Pseudotenacibaculum haliotis</name>
    <dbReference type="NCBI Taxonomy" id="1862138"/>
    <lineage>
        <taxon>Bacteria</taxon>
        <taxon>Pseudomonadati</taxon>
        <taxon>Bacteroidota</taxon>
        <taxon>Flavobacteriia</taxon>
        <taxon>Flavobacteriales</taxon>
        <taxon>Flavobacteriaceae</taxon>
        <taxon>Pseudotenacibaculum</taxon>
    </lineage>
</organism>
<accession>A0ABW5LWR2</accession>
<feature type="domain" description="Putative endonuclease Z1" evidence="1">
    <location>
        <begin position="317"/>
        <end position="536"/>
    </location>
</feature>
<reference evidence="3" key="1">
    <citation type="journal article" date="2019" name="Int. J. Syst. Evol. Microbiol.">
        <title>The Global Catalogue of Microorganisms (GCM) 10K type strain sequencing project: providing services to taxonomists for standard genome sequencing and annotation.</title>
        <authorList>
            <consortium name="The Broad Institute Genomics Platform"/>
            <consortium name="The Broad Institute Genome Sequencing Center for Infectious Disease"/>
            <person name="Wu L."/>
            <person name="Ma J."/>
        </authorList>
    </citation>
    <scope>NUCLEOTIDE SEQUENCE [LARGE SCALE GENOMIC DNA]</scope>
    <source>
        <strain evidence="3">KCTC 52127</strain>
    </source>
</reference>
<dbReference type="RefSeq" id="WP_379667388.1">
    <property type="nucleotide sequence ID" value="NZ_JBHULH010000012.1"/>
</dbReference>
<evidence type="ECO:0000259" key="1">
    <source>
        <dbReference type="Pfam" id="PF10593"/>
    </source>
</evidence>
<name>A0ABW5LWR2_9FLAO</name>
<evidence type="ECO:0000313" key="3">
    <source>
        <dbReference type="Proteomes" id="UP001597508"/>
    </source>
</evidence>
<keyword evidence="3" id="KW-1185">Reference proteome</keyword>
<sequence>MSRIENINAINNESGNQSWEPTFGEESEKLLSKVFGNDLESKEKVKEETYHIMKLCGNPNYETNDDTGLVFGYVQSGKTLSFTTLTALARDNGYQMVIVIAGISTNLVNQSFSRLQNDLQVNIGFHRKWVMLKNPQDPYKNPQDKNTITRELRSWKNDSAPESLKKTILITVMKNSRHLLNLISVLRQIELENVPTLIIDDEGDQASMNTFASANAKRQINGEVLSDFQMSTIYNRIRSLKSILPHHTFIQYTATPQAPLFINIMDNLSPNFIQLLTPGDKYTGGMAFFREHHYIIRAIPYNEIDSEDNPIHEAPDSLLEAMRTFFLGVAVGNIIGDAKGNPRNRTMMVHPSRLVDEHSTYFNWVNMVKSQWAKILLERGDNDTSKIQLISQFQEAYKDLKDNVSDLPSFDDILINLGHYIRSTAVEELNSKAGSLVDWGSNYSFILVGGQAMDRGFTVEGLTVTYMPRNKGVGNADTIQQRARFFGYKKDYIGFCRVYLDDENAHLFSEYVDHEEDIRNKLLHHKLSGLHLNQMKREFVLNEMFKLTRKNVLSDDLERNKFGNAWMRVKAPHDTDFIIENNRRVYEEFLNKYSNIFSEDDGHANRTEEQKHLLAKISLKDVYEDLISKLKYTRQSDSSAYTSLKAVIALYLDEFPPEESYIYLMKKGDIRRRRLNNKGEILNLFQGKNPRTGEIIYPGDDRIKQENHVTIQIHNLELKDTDYKNVISLAIWIPDRLSKSLVKIKGQ</sequence>
<proteinExistence type="predicted"/>
<protein>
    <submittedName>
        <fullName evidence="2">Z1 domain-containing protein</fullName>
    </submittedName>
</protein>
<gene>
    <name evidence="2" type="ORF">ACFSRZ_14995</name>
</gene>
<evidence type="ECO:0000313" key="2">
    <source>
        <dbReference type="EMBL" id="MFD2568681.1"/>
    </source>
</evidence>
<comment type="caution">
    <text evidence="2">The sequence shown here is derived from an EMBL/GenBank/DDBJ whole genome shotgun (WGS) entry which is preliminary data.</text>
</comment>